<name>A0AA86RVY9_9FABA</name>
<evidence type="ECO:0000313" key="3">
    <source>
        <dbReference type="Proteomes" id="UP001189624"/>
    </source>
</evidence>
<feature type="compositionally biased region" description="Basic and acidic residues" evidence="1">
    <location>
        <begin position="1"/>
        <end position="11"/>
    </location>
</feature>
<evidence type="ECO:0000313" key="2">
    <source>
        <dbReference type="EMBL" id="CAJ1812808.1"/>
    </source>
</evidence>
<dbReference type="AlphaFoldDB" id="A0AA86RVY9"/>
<accession>A0AA86RVY9</accession>
<organism evidence="2 3">
    <name type="scientific">Sphenostylis stenocarpa</name>
    <dbReference type="NCBI Taxonomy" id="92480"/>
    <lineage>
        <taxon>Eukaryota</taxon>
        <taxon>Viridiplantae</taxon>
        <taxon>Streptophyta</taxon>
        <taxon>Embryophyta</taxon>
        <taxon>Tracheophyta</taxon>
        <taxon>Spermatophyta</taxon>
        <taxon>Magnoliopsida</taxon>
        <taxon>eudicotyledons</taxon>
        <taxon>Gunneridae</taxon>
        <taxon>Pentapetalae</taxon>
        <taxon>rosids</taxon>
        <taxon>fabids</taxon>
        <taxon>Fabales</taxon>
        <taxon>Fabaceae</taxon>
        <taxon>Papilionoideae</taxon>
        <taxon>50 kb inversion clade</taxon>
        <taxon>NPAAA clade</taxon>
        <taxon>indigoferoid/millettioid clade</taxon>
        <taxon>Phaseoleae</taxon>
        <taxon>Sphenostylis</taxon>
    </lineage>
</organism>
<feature type="region of interest" description="Disordered" evidence="1">
    <location>
        <begin position="1"/>
        <end position="54"/>
    </location>
</feature>
<feature type="compositionally biased region" description="Basic and acidic residues" evidence="1">
    <location>
        <begin position="25"/>
        <end position="43"/>
    </location>
</feature>
<evidence type="ECO:0000256" key="1">
    <source>
        <dbReference type="SAM" id="MobiDB-lite"/>
    </source>
</evidence>
<dbReference type="Proteomes" id="UP001189624">
    <property type="component" value="Chromosome 1"/>
</dbReference>
<gene>
    <name evidence="2" type="ORF">AYBTSS11_LOCUS941</name>
</gene>
<keyword evidence="3" id="KW-1185">Reference proteome</keyword>
<reference evidence="2" key="1">
    <citation type="submission" date="2023-10" db="EMBL/GenBank/DDBJ databases">
        <authorList>
            <person name="Domelevo Entfellner J.-B."/>
        </authorList>
    </citation>
    <scope>NUCLEOTIDE SEQUENCE</scope>
</reference>
<protein>
    <submittedName>
        <fullName evidence="2">Uncharacterized protein</fullName>
    </submittedName>
</protein>
<sequence length="77" mass="8735">MKTFSRQEFKIRQGSGAKKGGSTCMEHRRVNVQQRKEAREVHKSKQKGQGKLDPMPCADGALFHFENSKCVSQQKQA</sequence>
<proteinExistence type="predicted"/>
<dbReference type="EMBL" id="OY731398">
    <property type="protein sequence ID" value="CAJ1812808.1"/>
    <property type="molecule type" value="Genomic_DNA"/>
</dbReference>
<dbReference type="Gramene" id="rna-AYBTSS11_LOCUS941">
    <property type="protein sequence ID" value="CAJ1812808.1"/>
    <property type="gene ID" value="gene-AYBTSS11_LOCUS941"/>
</dbReference>